<feature type="transmembrane region" description="Helical" evidence="1">
    <location>
        <begin position="7"/>
        <end position="29"/>
    </location>
</feature>
<accession>A0A0G0XMC7</accession>
<organism evidence="2 3">
    <name type="scientific">Candidatus Wolfebacteria bacterium GW2011_GWB1_41_12</name>
    <dbReference type="NCBI Taxonomy" id="1619006"/>
    <lineage>
        <taxon>Bacteria</taxon>
        <taxon>Candidatus Wolfeibacteriota</taxon>
    </lineage>
</organism>
<evidence type="ECO:0008006" key="4">
    <source>
        <dbReference type="Google" id="ProtNLM"/>
    </source>
</evidence>
<keyword evidence="1" id="KW-1133">Transmembrane helix</keyword>
<dbReference type="InterPro" id="IPR011467">
    <property type="entry name" value="DUF1573"/>
</dbReference>
<keyword evidence="1" id="KW-0472">Membrane</keyword>
<sequence length="180" mass="20011">MEKLIKNIQIIAISTLFIGIMILIANFFIANKKISAIEKQLVHIGEEIDEANSGVKRMLNRPSLSFQSNSDKNPKAEISVLEYDFGKISRIDGVVSKKFTILNGGEGKLIIGEISTSCGCASAQADKKEAAPNEKISIEVKFDPNFHEEPEGRFSRSVFIPTNDPTNREIELKIFVEIIK</sequence>
<dbReference type="InterPro" id="IPR013783">
    <property type="entry name" value="Ig-like_fold"/>
</dbReference>
<protein>
    <recommendedName>
        <fullName evidence="4">DUF1573 domain-containing protein</fullName>
    </recommendedName>
</protein>
<evidence type="ECO:0000313" key="2">
    <source>
        <dbReference type="EMBL" id="KKR88827.1"/>
    </source>
</evidence>
<name>A0A0G0XMC7_9BACT</name>
<dbReference type="EMBL" id="LCAK01000003">
    <property type="protein sequence ID" value="KKR88827.1"/>
    <property type="molecule type" value="Genomic_DNA"/>
</dbReference>
<dbReference type="Gene3D" id="2.60.40.10">
    <property type="entry name" value="Immunoglobulins"/>
    <property type="match status" value="1"/>
</dbReference>
<evidence type="ECO:0000313" key="3">
    <source>
        <dbReference type="Proteomes" id="UP000033918"/>
    </source>
</evidence>
<comment type="caution">
    <text evidence="2">The sequence shown here is derived from an EMBL/GenBank/DDBJ whole genome shotgun (WGS) entry which is preliminary data.</text>
</comment>
<dbReference type="Pfam" id="PF07610">
    <property type="entry name" value="DUF1573"/>
    <property type="match status" value="1"/>
</dbReference>
<reference evidence="2 3" key="1">
    <citation type="journal article" date="2015" name="Nature">
        <title>rRNA introns, odd ribosomes, and small enigmatic genomes across a large radiation of phyla.</title>
        <authorList>
            <person name="Brown C.T."/>
            <person name="Hug L.A."/>
            <person name="Thomas B.C."/>
            <person name="Sharon I."/>
            <person name="Castelle C.J."/>
            <person name="Singh A."/>
            <person name="Wilkins M.J."/>
            <person name="Williams K.H."/>
            <person name="Banfield J.F."/>
        </authorList>
    </citation>
    <scope>NUCLEOTIDE SEQUENCE [LARGE SCALE GENOMIC DNA]</scope>
</reference>
<proteinExistence type="predicted"/>
<evidence type="ECO:0000256" key="1">
    <source>
        <dbReference type="SAM" id="Phobius"/>
    </source>
</evidence>
<dbReference type="Proteomes" id="UP000033918">
    <property type="component" value="Unassembled WGS sequence"/>
</dbReference>
<gene>
    <name evidence="2" type="ORF">UU38_C0003G0078</name>
</gene>
<dbReference type="PANTHER" id="PTHR37833:SF1">
    <property type="entry name" value="SIGNAL PEPTIDE PROTEIN"/>
    <property type="match status" value="1"/>
</dbReference>
<keyword evidence="1" id="KW-0812">Transmembrane</keyword>
<dbReference type="AlphaFoldDB" id="A0A0G0XMC7"/>
<dbReference type="PANTHER" id="PTHR37833">
    <property type="entry name" value="LIPOPROTEIN-RELATED"/>
    <property type="match status" value="1"/>
</dbReference>